<comment type="caution">
    <text evidence="2">The sequence shown here is derived from an EMBL/GenBank/DDBJ whole genome shotgun (WGS) entry which is preliminary data.</text>
</comment>
<dbReference type="PANTHER" id="PTHR37314:SF4">
    <property type="entry name" value="UPF0700 TRANSMEMBRANE PROTEIN YOAK"/>
    <property type="match status" value="1"/>
</dbReference>
<dbReference type="Proteomes" id="UP000274046">
    <property type="component" value="Unassembled WGS sequence"/>
</dbReference>
<proteinExistence type="predicted"/>
<feature type="transmembrane region" description="Helical" evidence="1">
    <location>
        <begin position="124"/>
        <end position="147"/>
    </location>
</feature>
<sequence length="256" mass="28355">MLRHFGVKRTYAHNLKLAVLLSLTAGFVNAAGFLGFSALTTNVTGHAALFAEGIARQDWVMARRVAIWMILFLAGAFSSSLIVTKIGHNGRFSFAIPIVLETFILLFCSFSPSIKQWGLSGSFFAGSLLLAMGMQNALVSVISGSVVRTTHLTRTFTDLGIELAQLRTDNYAAQSVLISKIKLRISIILFFMLGALSGAYLFTFISYRSFLLPAMVLCFTLLYDVFRLNIKRYYSNFRYRRKDNSLLGGAKGKEIA</sequence>
<protein>
    <submittedName>
        <fullName evidence="2">DUF1275 domain-containing protein</fullName>
    </submittedName>
</protein>
<dbReference type="InterPro" id="IPR010699">
    <property type="entry name" value="DUF1275"/>
</dbReference>
<evidence type="ECO:0000313" key="2">
    <source>
        <dbReference type="EMBL" id="RNL56024.1"/>
    </source>
</evidence>
<dbReference type="OrthoDB" id="270162at2"/>
<dbReference type="AlphaFoldDB" id="A0A3N0C169"/>
<keyword evidence="1" id="KW-0472">Membrane</keyword>
<feature type="transmembrane region" description="Helical" evidence="1">
    <location>
        <begin position="65"/>
        <end position="83"/>
    </location>
</feature>
<accession>A0A3N0C169</accession>
<name>A0A3N0C169_9SPHI</name>
<dbReference type="Pfam" id="PF06912">
    <property type="entry name" value="DUF1275"/>
    <property type="match status" value="1"/>
</dbReference>
<gene>
    <name evidence="2" type="ORF">D7004_01990</name>
</gene>
<feature type="transmembrane region" description="Helical" evidence="1">
    <location>
        <begin position="92"/>
        <end position="112"/>
    </location>
</feature>
<feature type="transmembrane region" description="Helical" evidence="1">
    <location>
        <begin position="185"/>
        <end position="205"/>
    </location>
</feature>
<dbReference type="EMBL" id="RBEE01000003">
    <property type="protein sequence ID" value="RNL56024.1"/>
    <property type="molecule type" value="Genomic_DNA"/>
</dbReference>
<feature type="transmembrane region" description="Helical" evidence="1">
    <location>
        <begin position="211"/>
        <end position="230"/>
    </location>
</feature>
<evidence type="ECO:0000256" key="1">
    <source>
        <dbReference type="SAM" id="Phobius"/>
    </source>
</evidence>
<keyword evidence="1" id="KW-0812">Transmembrane</keyword>
<reference evidence="2 3" key="1">
    <citation type="submission" date="2018-10" db="EMBL/GenBank/DDBJ databases">
        <title>Genome sequencing of Pedobacter jejuensis TNB23.</title>
        <authorList>
            <person name="Cho Y.-J."/>
            <person name="Cho A."/>
            <person name="Kim O.-S."/>
        </authorList>
    </citation>
    <scope>NUCLEOTIDE SEQUENCE [LARGE SCALE GENOMIC DNA]</scope>
    <source>
        <strain evidence="2 3">TNB23</strain>
    </source>
</reference>
<keyword evidence="1" id="KW-1133">Transmembrane helix</keyword>
<keyword evidence="3" id="KW-1185">Reference proteome</keyword>
<organism evidence="2 3">
    <name type="scientific">Pedobacter jejuensis</name>
    <dbReference type="NCBI Taxonomy" id="1268550"/>
    <lineage>
        <taxon>Bacteria</taxon>
        <taxon>Pseudomonadati</taxon>
        <taxon>Bacteroidota</taxon>
        <taxon>Sphingobacteriia</taxon>
        <taxon>Sphingobacteriales</taxon>
        <taxon>Sphingobacteriaceae</taxon>
        <taxon>Pedobacter</taxon>
    </lineage>
</organism>
<dbReference type="RefSeq" id="WP_123204204.1">
    <property type="nucleotide sequence ID" value="NZ_RBEE01000003.1"/>
</dbReference>
<dbReference type="PANTHER" id="PTHR37314">
    <property type="entry name" value="SLR0142 PROTEIN"/>
    <property type="match status" value="1"/>
</dbReference>
<evidence type="ECO:0000313" key="3">
    <source>
        <dbReference type="Proteomes" id="UP000274046"/>
    </source>
</evidence>